<sequence>MAVTCAAASCKADCTKEEYAGLAFFPFPIDETICKSWIERCARYDLLNKSISDLNLSERLCQLHFEDHCYDNTEMGLVLKQSARPSLFDHDMAQFSSQIDEERGISVHPQVATVHYGSLEDGVNVITFQVEMDKGGETESRIPVIKSDIRTLGNNVYLEPGLLIRKDQVMHLDRQVVNCFKTMHGSGEMMEPYNIVVEEVQTMQVLNEWAAEVEQPATRKTVHMIDLPVCTTEDHDDGGNLPRIDGVGTVVRPADMSMHVMEFPVCRMDLMCRVCAEECHNLVPVFGEQGVAMDLPKKITWYLPIQVKQEDQLPLKLCSLCIAKLNSCHELVNMCVAADAKLRRLFCAEPSILHKPLLRPADDMSVQTESQGESTCDLDSDVNEQRILTKDEPNDVAMEEDNTFLLWLVAVRRGLVLASLMRLGMQHTGVDSGLADLHSLGTFLKTSSHQPVRPCLLVSRGDPPTHSARTESVIRLPRVRPPELFMERIRVRSMVMSDQTPAQREAVLFMKQKLEKKLKQMTKHDVLKAMDLLKAARREDESDDELHEECERCDAPCDTTISNEDTETDDSNEKSTNQMISLSDACNKTIGFKNGQLYEVRKVVDVYVESADETLDPSKRTTTKFRMEVCSDMKRTDAELKSKIDSVVQDMIQTTKEEVEVCVNEDNLDERPCDDNEEDKSAIKRVFSNKRKCPHKTSWQCKKCGHMTRRKGSLIMHQRQKHKPDEFACCYCDRQFHNAIALSAHKRYHNKKLKQPNESERPSYVCEHCGKSFQTKKTLKEHYFANHSVEKPFQCKKCHKTYGSSVSLDIHMATHSKETPLLCDLCGKSFKHLSNLRSHKRSHLDSSRKNRQVCDLCGKGFRSRFHLSEHMNIHNGLRPYPCPVCSKSFAKKIQLRQHSSAHLGTQPFKCPTCGVAFNRRGNMTQHLKRHEQERKYVCRVCLMEFLSLGAVLAHRKKHTQEEVEQSLRQKVGDDLEEHAFKCKVCGKFLAKKDTLEIHMRSHSGEKLFGCLVCGKRLSNKGSLNYHMRAFHTGERPHSCQYCGEGFLSREACMVHERIHTGEKPFKCEMCTMAFRCTSNLTQHMRVHSTERPYVCQTCGKRFPRKGTLDVHMRTHTGERPFSCNICGRGFTQKNDMLKHKRTHVGGAERPWPCAMCGEQLMSRTQLLEHEAVQHMMVHGRPIIPELIHVEVPVAGVPDPVAEASVEGAELVVEDPLTQTIVISTADNIIDNFSHIETVTAADNTQTLILQRF</sequence>
<dbReference type="InterPro" id="IPR012934">
    <property type="entry name" value="Znf_AD"/>
</dbReference>
<accession>A0A7R9NWR1</accession>
<dbReference type="GO" id="GO:0040029">
    <property type="term" value="P:epigenetic regulation of gene expression"/>
    <property type="evidence" value="ECO:0007669"/>
    <property type="project" value="UniProtKB-ARBA"/>
</dbReference>
<feature type="binding site" evidence="13">
    <location>
        <position position="321"/>
    </location>
    <ligand>
        <name>Zn(2+)</name>
        <dbReference type="ChEBI" id="CHEBI:29105"/>
    </ligand>
</feature>
<evidence type="ECO:0000256" key="10">
    <source>
        <dbReference type="ARBA" id="ARBA00023242"/>
    </source>
</evidence>
<reference evidence="17" key="1">
    <citation type="submission" date="2020-11" db="EMBL/GenBank/DDBJ databases">
        <authorList>
            <person name="Tran Van P."/>
        </authorList>
    </citation>
    <scope>NUCLEOTIDE SEQUENCE</scope>
</reference>
<dbReference type="GO" id="GO:0008270">
    <property type="term" value="F:zinc ion binding"/>
    <property type="evidence" value="ECO:0007669"/>
    <property type="project" value="UniProtKB-UniRule"/>
</dbReference>
<dbReference type="Pfam" id="PF00096">
    <property type="entry name" value="zf-C2H2"/>
    <property type="match status" value="8"/>
</dbReference>
<feature type="binding site" evidence="13">
    <location>
        <position position="272"/>
    </location>
    <ligand>
        <name>Zn(2+)</name>
        <dbReference type="ChEBI" id="CHEBI:29105"/>
    </ligand>
</feature>
<feature type="domain" description="C2H2-type" evidence="14">
    <location>
        <begin position="764"/>
        <end position="792"/>
    </location>
</feature>
<feature type="domain" description="C2H2-type" evidence="14">
    <location>
        <begin position="1037"/>
        <end position="1064"/>
    </location>
</feature>
<keyword evidence="10" id="KW-0539">Nucleus</keyword>
<dbReference type="InterPro" id="IPR036236">
    <property type="entry name" value="Znf_C2H2_sf"/>
</dbReference>
<name>A0A7R9NWR1_9NEOP</name>
<organism evidence="17">
    <name type="scientific">Timema tahoe</name>
    <dbReference type="NCBI Taxonomy" id="61484"/>
    <lineage>
        <taxon>Eukaryota</taxon>
        <taxon>Metazoa</taxon>
        <taxon>Ecdysozoa</taxon>
        <taxon>Arthropoda</taxon>
        <taxon>Hexapoda</taxon>
        <taxon>Insecta</taxon>
        <taxon>Pterygota</taxon>
        <taxon>Neoptera</taxon>
        <taxon>Polyneoptera</taxon>
        <taxon>Phasmatodea</taxon>
        <taxon>Timematodea</taxon>
        <taxon>Timematoidea</taxon>
        <taxon>Timematidae</taxon>
        <taxon>Timema</taxon>
    </lineage>
</organism>
<evidence type="ECO:0000256" key="7">
    <source>
        <dbReference type="ARBA" id="ARBA00023015"/>
    </source>
</evidence>
<dbReference type="PROSITE" id="PS50950">
    <property type="entry name" value="ZF_THAP"/>
    <property type="match status" value="1"/>
</dbReference>
<dbReference type="Pfam" id="PF13912">
    <property type="entry name" value="zf-C2H2_6"/>
    <property type="match status" value="1"/>
</dbReference>
<dbReference type="SMART" id="SM00980">
    <property type="entry name" value="THAP"/>
    <property type="match status" value="1"/>
</dbReference>
<evidence type="ECO:0000259" key="14">
    <source>
        <dbReference type="PROSITE" id="PS50157"/>
    </source>
</evidence>
<feature type="binding site" evidence="13">
    <location>
        <position position="318"/>
    </location>
    <ligand>
        <name>Zn(2+)</name>
        <dbReference type="ChEBI" id="CHEBI:29105"/>
    </ligand>
</feature>
<feature type="domain" description="C2H2-type" evidence="14">
    <location>
        <begin position="1008"/>
        <end position="1036"/>
    </location>
</feature>
<dbReference type="GO" id="GO:0005634">
    <property type="term" value="C:nucleus"/>
    <property type="evidence" value="ECO:0007669"/>
    <property type="project" value="InterPro"/>
</dbReference>
<feature type="domain" description="C2H2-type" evidence="14">
    <location>
        <begin position="880"/>
        <end position="907"/>
    </location>
</feature>
<dbReference type="Pfam" id="PF05485">
    <property type="entry name" value="THAP"/>
    <property type="match status" value="1"/>
</dbReference>
<dbReference type="PANTHER" id="PTHR24393:SF15">
    <property type="entry name" value="IP01243P-RELATED"/>
    <property type="match status" value="1"/>
</dbReference>
<feature type="domain" description="C2H2-type" evidence="14">
    <location>
        <begin position="980"/>
        <end position="1007"/>
    </location>
</feature>
<evidence type="ECO:0000259" key="15">
    <source>
        <dbReference type="PROSITE" id="PS50950"/>
    </source>
</evidence>
<evidence type="ECO:0000256" key="4">
    <source>
        <dbReference type="ARBA" id="ARBA00022737"/>
    </source>
</evidence>
<evidence type="ECO:0000256" key="3">
    <source>
        <dbReference type="ARBA" id="ARBA00022723"/>
    </source>
</evidence>
<protein>
    <submittedName>
        <fullName evidence="17">Uncharacterized protein</fullName>
    </submittedName>
</protein>
<dbReference type="Gene3D" id="3.30.160.60">
    <property type="entry name" value="Classic Zinc Finger"/>
    <property type="match status" value="13"/>
</dbReference>
<feature type="domain" description="C2H2-type" evidence="14">
    <location>
        <begin position="852"/>
        <end position="879"/>
    </location>
</feature>
<keyword evidence="9" id="KW-0804">Transcription</keyword>
<dbReference type="SUPFAM" id="SSF57667">
    <property type="entry name" value="beta-beta-alpha zinc fingers"/>
    <property type="match status" value="9"/>
</dbReference>
<dbReference type="PROSITE" id="PS00028">
    <property type="entry name" value="ZINC_FINGER_C2H2_1"/>
    <property type="match status" value="15"/>
</dbReference>
<evidence type="ECO:0000256" key="8">
    <source>
        <dbReference type="ARBA" id="ARBA00023125"/>
    </source>
</evidence>
<gene>
    <name evidence="17" type="ORF">TTEB3V08_LOCUS7082</name>
</gene>
<comment type="similarity">
    <text evidence="2">Belongs to the krueppel C2H2-type zinc-finger protein family.</text>
</comment>
<dbReference type="SMART" id="SM00355">
    <property type="entry name" value="ZnF_C2H2"/>
    <property type="match status" value="16"/>
</dbReference>
<evidence type="ECO:0000313" key="17">
    <source>
        <dbReference type="EMBL" id="CAD7459117.1"/>
    </source>
</evidence>
<keyword evidence="7" id="KW-0805">Transcription regulation</keyword>
<keyword evidence="6 13" id="KW-0862">Zinc</keyword>
<dbReference type="SUPFAM" id="SSF57716">
    <property type="entry name" value="Glucocorticoid receptor-like (DNA-binding domain)"/>
    <property type="match status" value="2"/>
</dbReference>
<evidence type="ECO:0000256" key="2">
    <source>
        <dbReference type="ARBA" id="ARBA00006991"/>
    </source>
</evidence>
<feature type="domain" description="C2H2-type" evidence="14">
    <location>
        <begin position="936"/>
        <end position="963"/>
    </location>
</feature>
<feature type="domain" description="C2H2-type" evidence="14">
    <location>
        <begin position="1093"/>
        <end position="1120"/>
    </location>
</feature>
<dbReference type="InterPro" id="IPR006612">
    <property type="entry name" value="THAP_Znf"/>
</dbReference>
<dbReference type="FunFam" id="3.30.160.60:FF:000446">
    <property type="entry name" value="Zinc finger protein"/>
    <property type="match status" value="2"/>
</dbReference>
<dbReference type="Pfam" id="PF07776">
    <property type="entry name" value="zf-AD"/>
    <property type="match status" value="1"/>
</dbReference>
<evidence type="ECO:0000256" key="11">
    <source>
        <dbReference type="PROSITE-ProRule" id="PRU00042"/>
    </source>
</evidence>
<dbReference type="GO" id="GO:0000978">
    <property type="term" value="F:RNA polymerase II cis-regulatory region sequence-specific DNA binding"/>
    <property type="evidence" value="ECO:0007669"/>
    <property type="project" value="TreeGrafter"/>
</dbReference>
<feature type="domain" description="ZAD" evidence="16">
    <location>
        <begin position="270"/>
        <end position="345"/>
    </location>
</feature>
<feature type="domain" description="C2H2-type" evidence="14">
    <location>
        <begin position="793"/>
        <end position="820"/>
    </location>
</feature>
<dbReference type="InterPro" id="IPR013087">
    <property type="entry name" value="Znf_C2H2_type"/>
</dbReference>
<dbReference type="GO" id="GO:0003682">
    <property type="term" value="F:chromatin binding"/>
    <property type="evidence" value="ECO:0007669"/>
    <property type="project" value="UniProtKB-ARBA"/>
</dbReference>
<evidence type="ECO:0000256" key="13">
    <source>
        <dbReference type="PROSITE-ProRule" id="PRU01263"/>
    </source>
</evidence>
<feature type="binding site" evidence="13">
    <location>
        <position position="275"/>
    </location>
    <ligand>
        <name>Zn(2+)</name>
        <dbReference type="ChEBI" id="CHEBI:29105"/>
    </ligand>
</feature>
<dbReference type="FunFam" id="3.30.160.60:FF:000100">
    <property type="entry name" value="Zinc finger 45-like"/>
    <property type="match status" value="2"/>
</dbReference>
<evidence type="ECO:0000256" key="9">
    <source>
        <dbReference type="ARBA" id="ARBA00023163"/>
    </source>
</evidence>
<evidence type="ECO:0000259" key="16">
    <source>
        <dbReference type="PROSITE" id="PS51915"/>
    </source>
</evidence>
<feature type="domain" description="C2H2-type" evidence="14">
    <location>
        <begin position="908"/>
        <end position="935"/>
    </location>
</feature>
<dbReference type="FunFam" id="3.30.160.60:FF:002343">
    <property type="entry name" value="Zinc finger protein 33A"/>
    <property type="match status" value="2"/>
</dbReference>
<dbReference type="PANTHER" id="PTHR24393">
    <property type="entry name" value="ZINC FINGER PROTEIN"/>
    <property type="match status" value="1"/>
</dbReference>
<dbReference type="FunFam" id="3.30.160.60:FF:000690">
    <property type="entry name" value="Zinc finger protein 354C"/>
    <property type="match status" value="1"/>
</dbReference>
<feature type="domain" description="C2H2-type" evidence="14">
    <location>
        <begin position="821"/>
        <end position="848"/>
    </location>
</feature>
<evidence type="ECO:0000256" key="6">
    <source>
        <dbReference type="ARBA" id="ARBA00022833"/>
    </source>
</evidence>
<dbReference type="FunFam" id="3.30.160.60:FF:000534">
    <property type="entry name" value="zinc finger protein 674"/>
    <property type="match status" value="1"/>
</dbReference>
<feature type="domain" description="THAP-type" evidence="15">
    <location>
        <begin position="1"/>
        <end position="88"/>
    </location>
</feature>
<evidence type="ECO:0000256" key="12">
    <source>
        <dbReference type="PROSITE-ProRule" id="PRU00309"/>
    </source>
</evidence>
<dbReference type="EMBL" id="OE002671">
    <property type="protein sequence ID" value="CAD7459117.1"/>
    <property type="molecule type" value="Genomic_DNA"/>
</dbReference>
<keyword evidence="5 11" id="KW-0863">Zinc-finger</keyword>
<evidence type="ECO:0000256" key="1">
    <source>
        <dbReference type="ARBA" id="ARBA00004123"/>
    </source>
</evidence>
<keyword evidence="4" id="KW-0677">Repeat</keyword>
<feature type="domain" description="C2H2-type" evidence="14">
    <location>
        <begin position="727"/>
        <end position="754"/>
    </location>
</feature>
<evidence type="ECO:0000256" key="5">
    <source>
        <dbReference type="ARBA" id="ARBA00022771"/>
    </source>
</evidence>
<dbReference type="PROSITE" id="PS50157">
    <property type="entry name" value="ZINC_FINGER_C2H2_2"/>
    <property type="match status" value="15"/>
</dbReference>
<dbReference type="Gene3D" id="3.40.1800.20">
    <property type="match status" value="1"/>
</dbReference>
<dbReference type="GO" id="GO:0000785">
    <property type="term" value="C:chromatin"/>
    <property type="evidence" value="ECO:0007669"/>
    <property type="project" value="UniProtKB-ARBA"/>
</dbReference>
<dbReference type="AlphaFoldDB" id="A0A7R9NWR1"/>
<comment type="subcellular location">
    <subcellularLocation>
        <location evidence="1">Nucleus</location>
    </subcellularLocation>
</comment>
<proteinExistence type="inferred from homology"/>
<dbReference type="PROSITE" id="PS51915">
    <property type="entry name" value="ZAD"/>
    <property type="match status" value="1"/>
</dbReference>
<dbReference type="GO" id="GO:0001228">
    <property type="term" value="F:DNA-binding transcription activator activity, RNA polymerase II-specific"/>
    <property type="evidence" value="ECO:0007669"/>
    <property type="project" value="TreeGrafter"/>
</dbReference>
<keyword evidence="3 13" id="KW-0479">Metal-binding</keyword>
<feature type="domain" description="C2H2-type" evidence="14">
    <location>
        <begin position="1065"/>
        <end position="1092"/>
    </location>
</feature>
<dbReference type="SMART" id="SM00868">
    <property type="entry name" value="zf-AD"/>
    <property type="match status" value="1"/>
</dbReference>
<feature type="domain" description="C2H2-type" evidence="14">
    <location>
        <begin position="1121"/>
        <end position="1148"/>
    </location>
</feature>
<feature type="domain" description="C2H2-type" evidence="14">
    <location>
        <begin position="699"/>
        <end position="727"/>
    </location>
</feature>
<keyword evidence="8 12" id="KW-0238">DNA-binding</keyword>